<keyword evidence="5" id="KW-0808">Transferase</keyword>
<feature type="domain" description="Histidine kinase" evidence="11">
    <location>
        <begin position="135"/>
        <end position="351"/>
    </location>
</feature>
<dbReference type="Gene3D" id="3.30.565.10">
    <property type="entry name" value="Histidine kinase-like ATPase, C-terminal domain"/>
    <property type="match status" value="1"/>
</dbReference>
<gene>
    <name evidence="13" type="ORF">GCM10010979_01760</name>
</gene>
<dbReference type="InterPro" id="IPR003661">
    <property type="entry name" value="HisK_dim/P_dom"/>
</dbReference>
<evidence type="ECO:0000256" key="5">
    <source>
        <dbReference type="ARBA" id="ARBA00022679"/>
    </source>
</evidence>
<keyword evidence="9" id="KW-0902">Two-component regulatory system</keyword>
<evidence type="ECO:0000313" key="13">
    <source>
        <dbReference type="EMBL" id="GGA90706.1"/>
    </source>
</evidence>
<evidence type="ECO:0000256" key="7">
    <source>
        <dbReference type="ARBA" id="ARBA00022777"/>
    </source>
</evidence>
<dbReference type="Pfam" id="PF00512">
    <property type="entry name" value="HisKA"/>
    <property type="match status" value="1"/>
</dbReference>
<dbReference type="Gene3D" id="6.10.340.10">
    <property type="match status" value="1"/>
</dbReference>
<evidence type="ECO:0000256" key="3">
    <source>
        <dbReference type="ARBA" id="ARBA00012438"/>
    </source>
</evidence>
<organism evidence="13 14">
    <name type="scientific">Conyzicola nivalis</name>
    <dbReference type="NCBI Taxonomy" id="1477021"/>
    <lineage>
        <taxon>Bacteria</taxon>
        <taxon>Bacillati</taxon>
        <taxon>Actinomycetota</taxon>
        <taxon>Actinomycetes</taxon>
        <taxon>Micrococcales</taxon>
        <taxon>Microbacteriaceae</taxon>
        <taxon>Conyzicola</taxon>
    </lineage>
</organism>
<evidence type="ECO:0000259" key="12">
    <source>
        <dbReference type="PROSITE" id="PS50885"/>
    </source>
</evidence>
<evidence type="ECO:0000256" key="2">
    <source>
        <dbReference type="ARBA" id="ARBA00004236"/>
    </source>
</evidence>
<evidence type="ECO:0000256" key="4">
    <source>
        <dbReference type="ARBA" id="ARBA00022553"/>
    </source>
</evidence>
<accession>A0A916SA08</accession>
<dbReference type="AlphaFoldDB" id="A0A916SA08"/>
<dbReference type="GO" id="GO:0005886">
    <property type="term" value="C:plasma membrane"/>
    <property type="evidence" value="ECO:0007669"/>
    <property type="project" value="UniProtKB-SubCell"/>
</dbReference>
<dbReference type="SMART" id="SM00304">
    <property type="entry name" value="HAMP"/>
    <property type="match status" value="1"/>
</dbReference>
<dbReference type="SUPFAM" id="SSF158472">
    <property type="entry name" value="HAMP domain-like"/>
    <property type="match status" value="1"/>
</dbReference>
<evidence type="ECO:0000256" key="8">
    <source>
        <dbReference type="ARBA" id="ARBA00022989"/>
    </source>
</evidence>
<comment type="caution">
    <text evidence="13">The sequence shown here is derived from an EMBL/GenBank/DDBJ whole genome shotgun (WGS) entry which is preliminary data.</text>
</comment>
<dbReference type="SMART" id="SM00388">
    <property type="entry name" value="HisKA"/>
    <property type="match status" value="1"/>
</dbReference>
<evidence type="ECO:0000313" key="14">
    <source>
        <dbReference type="Proteomes" id="UP000606922"/>
    </source>
</evidence>
<comment type="catalytic activity">
    <reaction evidence="1">
        <text>ATP + protein L-histidine = ADP + protein N-phospho-L-histidine.</text>
        <dbReference type="EC" id="2.7.13.3"/>
    </reaction>
</comment>
<dbReference type="InterPro" id="IPR036097">
    <property type="entry name" value="HisK_dim/P_sf"/>
</dbReference>
<dbReference type="CDD" id="cd00075">
    <property type="entry name" value="HATPase"/>
    <property type="match status" value="1"/>
</dbReference>
<dbReference type="SUPFAM" id="SSF47384">
    <property type="entry name" value="Homodimeric domain of signal transducing histidine kinase"/>
    <property type="match status" value="1"/>
</dbReference>
<evidence type="ECO:0000256" key="6">
    <source>
        <dbReference type="ARBA" id="ARBA00022692"/>
    </source>
</evidence>
<keyword evidence="8 10" id="KW-1133">Transmembrane helix</keyword>
<keyword evidence="7" id="KW-0418">Kinase</keyword>
<dbReference type="SUPFAM" id="SSF55874">
    <property type="entry name" value="ATPase domain of HSP90 chaperone/DNA topoisomerase II/histidine kinase"/>
    <property type="match status" value="1"/>
</dbReference>
<reference evidence="13" key="1">
    <citation type="journal article" date="2014" name="Int. J. Syst. Evol. Microbiol.">
        <title>Complete genome sequence of Corynebacterium casei LMG S-19264T (=DSM 44701T), isolated from a smear-ripened cheese.</title>
        <authorList>
            <consortium name="US DOE Joint Genome Institute (JGI-PGF)"/>
            <person name="Walter F."/>
            <person name="Albersmeier A."/>
            <person name="Kalinowski J."/>
            <person name="Ruckert C."/>
        </authorList>
    </citation>
    <scope>NUCLEOTIDE SEQUENCE</scope>
    <source>
        <strain evidence="13">CGMCC 1.12813</strain>
    </source>
</reference>
<dbReference type="PROSITE" id="PS50885">
    <property type="entry name" value="HAMP"/>
    <property type="match status" value="1"/>
</dbReference>
<dbReference type="InterPro" id="IPR050428">
    <property type="entry name" value="TCS_sensor_his_kinase"/>
</dbReference>
<keyword evidence="6 10" id="KW-0812">Transmembrane</keyword>
<dbReference type="SMART" id="SM00387">
    <property type="entry name" value="HATPase_c"/>
    <property type="match status" value="1"/>
</dbReference>
<dbReference type="InterPro" id="IPR003594">
    <property type="entry name" value="HATPase_dom"/>
</dbReference>
<reference evidence="13" key="2">
    <citation type="submission" date="2020-09" db="EMBL/GenBank/DDBJ databases">
        <authorList>
            <person name="Sun Q."/>
            <person name="Zhou Y."/>
        </authorList>
    </citation>
    <scope>NUCLEOTIDE SEQUENCE</scope>
    <source>
        <strain evidence="13">CGMCC 1.12813</strain>
    </source>
</reference>
<sequence length="352" mass="36878">MSLIPQYQFTTVTAAPSNGLVDSLATGTAATQVPVDGVVVADTTDVVRLLLVFGVVVLLVIGALGVLASWIVAGRVLRPLSTLNEAARGAAEGKFDQRVALDAADDEFRELGDTFDFMLDSLERSFDANERFAANASHELRTPLTTVKVLIDGALARPQSTATTALLTKLASANDRTVGIVDALLDLSDVTAAPLTRSPHDVRSLVARAVAEVSPIAVAREVNIIADVPTVAVWADVVLLERAVANLVRNGVQHNETGGTVWITVADEQGTVRIRIENTGAVVDAATASSLAEPFYRVAGRIATGGAGVPDSHGLGLALVSRIVDAHGGRFEIRPRTRGGLVVDMTMPGPTR</sequence>
<dbReference type="EC" id="2.7.13.3" evidence="3"/>
<dbReference type="Gene3D" id="1.10.287.130">
    <property type="match status" value="1"/>
</dbReference>
<name>A0A916SA08_9MICO</name>
<protein>
    <recommendedName>
        <fullName evidence="3">histidine kinase</fullName>
        <ecNumber evidence="3">2.7.13.3</ecNumber>
    </recommendedName>
</protein>
<evidence type="ECO:0000256" key="10">
    <source>
        <dbReference type="SAM" id="Phobius"/>
    </source>
</evidence>
<dbReference type="GO" id="GO:0000155">
    <property type="term" value="F:phosphorelay sensor kinase activity"/>
    <property type="evidence" value="ECO:0007669"/>
    <property type="project" value="InterPro"/>
</dbReference>
<evidence type="ECO:0000259" key="11">
    <source>
        <dbReference type="PROSITE" id="PS50109"/>
    </source>
</evidence>
<dbReference type="InterPro" id="IPR036890">
    <property type="entry name" value="HATPase_C_sf"/>
</dbReference>
<feature type="domain" description="HAMP" evidence="12">
    <location>
        <begin position="74"/>
        <end position="127"/>
    </location>
</feature>
<dbReference type="EMBL" id="BMGB01000001">
    <property type="protein sequence ID" value="GGA90706.1"/>
    <property type="molecule type" value="Genomic_DNA"/>
</dbReference>
<dbReference type="InterPro" id="IPR005467">
    <property type="entry name" value="His_kinase_dom"/>
</dbReference>
<keyword evidence="10" id="KW-0472">Membrane</keyword>
<evidence type="ECO:0000256" key="9">
    <source>
        <dbReference type="ARBA" id="ARBA00023012"/>
    </source>
</evidence>
<keyword evidence="4" id="KW-0597">Phosphoprotein</keyword>
<dbReference type="CDD" id="cd00082">
    <property type="entry name" value="HisKA"/>
    <property type="match status" value="1"/>
</dbReference>
<dbReference type="Proteomes" id="UP000606922">
    <property type="component" value="Unassembled WGS sequence"/>
</dbReference>
<comment type="subcellular location">
    <subcellularLocation>
        <location evidence="2">Cell membrane</location>
    </subcellularLocation>
</comment>
<proteinExistence type="predicted"/>
<keyword evidence="14" id="KW-1185">Reference proteome</keyword>
<dbReference type="Pfam" id="PF00672">
    <property type="entry name" value="HAMP"/>
    <property type="match status" value="1"/>
</dbReference>
<dbReference type="Pfam" id="PF02518">
    <property type="entry name" value="HATPase_c"/>
    <property type="match status" value="1"/>
</dbReference>
<dbReference type="RefSeq" id="WP_188508832.1">
    <property type="nucleotide sequence ID" value="NZ_BMGB01000001.1"/>
</dbReference>
<dbReference type="PANTHER" id="PTHR45436:SF5">
    <property type="entry name" value="SENSOR HISTIDINE KINASE TRCS"/>
    <property type="match status" value="1"/>
</dbReference>
<evidence type="ECO:0000256" key="1">
    <source>
        <dbReference type="ARBA" id="ARBA00000085"/>
    </source>
</evidence>
<feature type="transmembrane region" description="Helical" evidence="10">
    <location>
        <begin position="49"/>
        <end position="73"/>
    </location>
</feature>
<dbReference type="CDD" id="cd06225">
    <property type="entry name" value="HAMP"/>
    <property type="match status" value="1"/>
</dbReference>
<dbReference type="PROSITE" id="PS50109">
    <property type="entry name" value="HIS_KIN"/>
    <property type="match status" value="1"/>
</dbReference>
<dbReference type="InterPro" id="IPR003660">
    <property type="entry name" value="HAMP_dom"/>
</dbReference>
<dbReference type="PANTHER" id="PTHR45436">
    <property type="entry name" value="SENSOR HISTIDINE KINASE YKOH"/>
    <property type="match status" value="1"/>
</dbReference>